<comment type="similarity">
    <text evidence="1 2">Belongs to the arylamine N-acetyltransferase family.</text>
</comment>
<protein>
    <submittedName>
        <fullName evidence="3">Acetyltransferase</fullName>
    </submittedName>
</protein>
<evidence type="ECO:0000313" key="3">
    <source>
        <dbReference type="EMBL" id="MYL66032.1"/>
    </source>
</evidence>
<evidence type="ECO:0000256" key="2">
    <source>
        <dbReference type="RuleBase" id="RU003452"/>
    </source>
</evidence>
<dbReference type="Gene3D" id="3.30.2140.20">
    <property type="match status" value="1"/>
</dbReference>
<dbReference type="InterPro" id="IPR038765">
    <property type="entry name" value="Papain-like_cys_pep_sf"/>
</dbReference>
<gene>
    <name evidence="3" type="ORF">GLW07_22155</name>
</gene>
<dbReference type="Proteomes" id="UP000447833">
    <property type="component" value="Unassembled WGS sequence"/>
</dbReference>
<sequence>MNVEKYLKRISIKQVQVNFHSLQSLQRNHMHQIPFENLDTSRKRWIDLDLESMYAKIIENKRGGLCFELNPLFNWLLTQIGFTTVMVTGTVAIDEKNWGKENTHLTNLVELEGTTYLTDVGFGNSSQTPIPLSGEIVNDGFHQYRIVHHSNDMYDLQQAVSNDTWKTQIRFSTEPRTLAEYEPLSSFVQTHPNSPFTNHRIVTIATKNGRVTLTDDSLVITQHDHKNVFDVNDDEWNHLYNSYF</sequence>
<accession>A0A845F4L9</accession>
<evidence type="ECO:0000256" key="1">
    <source>
        <dbReference type="ARBA" id="ARBA00006547"/>
    </source>
</evidence>
<dbReference type="RefSeq" id="WP_160921709.1">
    <property type="nucleotide sequence ID" value="NZ_WMEY01000014.1"/>
</dbReference>
<reference evidence="3 4" key="1">
    <citation type="submission" date="2019-11" db="EMBL/GenBank/DDBJ databases">
        <title>Genome sequences of 17 halophilic strains isolated from different environments.</title>
        <authorList>
            <person name="Furrow R.E."/>
        </authorList>
    </citation>
    <scope>NUCLEOTIDE SEQUENCE [LARGE SCALE GENOMIC DNA]</scope>
    <source>
        <strain evidence="3 4">22506_14_FS</strain>
    </source>
</reference>
<name>A0A845F4L9_9BACL</name>
<dbReference type="InterPro" id="IPR053710">
    <property type="entry name" value="Arylamine_NAT_domain_sf"/>
</dbReference>
<dbReference type="PANTHER" id="PTHR11786:SF0">
    <property type="entry name" value="ARYLAMINE N-ACETYLTRANSFERASE 4-RELATED"/>
    <property type="match status" value="1"/>
</dbReference>
<keyword evidence="3" id="KW-0808">Transferase</keyword>
<dbReference type="GO" id="GO:0016407">
    <property type="term" value="F:acetyltransferase activity"/>
    <property type="evidence" value="ECO:0007669"/>
    <property type="project" value="InterPro"/>
</dbReference>
<dbReference type="EMBL" id="WMEY01000014">
    <property type="protein sequence ID" value="MYL66032.1"/>
    <property type="molecule type" value="Genomic_DNA"/>
</dbReference>
<dbReference type="AlphaFoldDB" id="A0A845F4L9"/>
<dbReference type="SUPFAM" id="SSF54001">
    <property type="entry name" value="Cysteine proteinases"/>
    <property type="match status" value="1"/>
</dbReference>
<dbReference type="PANTHER" id="PTHR11786">
    <property type="entry name" value="N-HYDROXYARYLAMINE O-ACETYLTRANSFERASE"/>
    <property type="match status" value="1"/>
</dbReference>
<evidence type="ECO:0000313" key="4">
    <source>
        <dbReference type="Proteomes" id="UP000447833"/>
    </source>
</evidence>
<dbReference type="Pfam" id="PF00797">
    <property type="entry name" value="Acetyltransf_2"/>
    <property type="match status" value="1"/>
</dbReference>
<dbReference type="InterPro" id="IPR001447">
    <property type="entry name" value="Arylamine_N-AcTrfase"/>
</dbReference>
<dbReference type="PRINTS" id="PR01543">
    <property type="entry name" value="ANATRNSFRASE"/>
</dbReference>
<proteinExistence type="inferred from homology"/>
<organism evidence="3 4">
    <name type="scientific">Guptibacillus hwajinpoensis</name>
    <dbReference type="NCBI Taxonomy" id="208199"/>
    <lineage>
        <taxon>Bacteria</taxon>
        <taxon>Bacillati</taxon>
        <taxon>Bacillota</taxon>
        <taxon>Bacilli</taxon>
        <taxon>Bacillales</taxon>
        <taxon>Guptibacillaceae</taxon>
        <taxon>Guptibacillus</taxon>
    </lineage>
</organism>
<comment type="caution">
    <text evidence="3">The sequence shown here is derived from an EMBL/GenBank/DDBJ whole genome shotgun (WGS) entry which is preliminary data.</text>
</comment>